<accession>A0A267FDR2</accession>
<evidence type="ECO:0000313" key="10">
    <source>
        <dbReference type="EMBL" id="PAA71354.1"/>
    </source>
</evidence>
<name>A0A267FDR2_9PLAT</name>
<evidence type="ECO:0000313" key="12">
    <source>
        <dbReference type="Proteomes" id="UP000215902"/>
    </source>
</evidence>
<organism evidence="10 12">
    <name type="scientific">Macrostomum lignano</name>
    <dbReference type="NCBI Taxonomy" id="282301"/>
    <lineage>
        <taxon>Eukaryota</taxon>
        <taxon>Metazoa</taxon>
        <taxon>Spiralia</taxon>
        <taxon>Lophotrochozoa</taxon>
        <taxon>Platyhelminthes</taxon>
        <taxon>Rhabditophora</taxon>
        <taxon>Macrostomorpha</taxon>
        <taxon>Macrostomida</taxon>
        <taxon>Macrostomidae</taxon>
        <taxon>Macrostomum</taxon>
    </lineage>
</organism>
<keyword evidence="2 8" id="KW-0808">Transferase</keyword>
<keyword evidence="5" id="KW-0067">ATP-binding</keyword>
<evidence type="ECO:0000256" key="3">
    <source>
        <dbReference type="ARBA" id="ARBA00022741"/>
    </source>
</evidence>
<comment type="caution">
    <text evidence="10">The sequence shown here is derived from an EMBL/GenBank/DDBJ whole genome shotgun (WGS) entry which is preliminary data.</text>
</comment>
<dbReference type="GO" id="GO:0005737">
    <property type="term" value="C:cytoplasm"/>
    <property type="evidence" value="ECO:0007669"/>
    <property type="project" value="TreeGrafter"/>
</dbReference>
<feature type="compositionally biased region" description="Low complexity" evidence="9">
    <location>
        <begin position="252"/>
        <end position="263"/>
    </location>
</feature>
<dbReference type="Pfam" id="PF03770">
    <property type="entry name" value="IPK"/>
    <property type="match status" value="1"/>
</dbReference>
<comment type="catalytic activity">
    <reaction evidence="6">
        <text>1D-myo-inositol 1,4,5-trisphosphate + 2 ATP = 1D-myo-inositol 1,3,4,5,6-pentakisphosphate + 2 ADP + 2 H(+)</text>
        <dbReference type="Rhea" id="RHEA:32359"/>
        <dbReference type="ChEBI" id="CHEBI:15378"/>
        <dbReference type="ChEBI" id="CHEBI:30616"/>
        <dbReference type="ChEBI" id="CHEBI:57733"/>
        <dbReference type="ChEBI" id="CHEBI:203600"/>
        <dbReference type="ChEBI" id="CHEBI:456216"/>
        <dbReference type="EC" id="2.7.1.151"/>
    </reaction>
</comment>
<evidence type="ECO:0000256" key="8">
    <source>
        <dbReference type="RuleBase" id="RU363090"/>
    </source>
</evidence>
<proteinExistence type="inferred from homology"/>
<keyword evidence="3" id="KW-0547">Nucleotide-binding</keyword>
<dbReference type="InterPro" id="IPR005522">
    <property type="entry name" value="IPK"/>
</dbReference>
<comment type="similarity">
    <text evidence="1 8">Belongs to the inositol phosphokinase (IPK) family.</text>
</comment>
<dbReference type="OrthoDB" id="338650at2759"/>
<evidence type="ECO:0000256" key="1">
    <source>
        <dbReference type="ARBA" id="ARBA00007374"/>
    </source>
</evidence>
<dbReference type="PANTHER" id="PTHR12400:SF51">
    <property type="entry name" value="INOSITOL POLYPHOSPHATE MULTIKINASE"/>
    <property type="match status" value="1"/>
</dbReference>
<protein>
    <recommendedName>
        <fullName evidence="8">Kinase</fullName>
        <ecNumber evidence="8">2.7.-.-</ecNumber>
    </recommendedName>
</protein>
<dbReference type="GO" id="GO:0051765">
    <property type="term" value="F:inositol tetrakisphosphate kinase activity"/>
    <property type="evidence" value="ECO:0007669"/>
    <property type="project" value="TreeGrafter"/>
</dbReference>
<evidence type="ECO:0000256" key="9">
    <source>
        <dbReference type="SAM" id="MobiDB-lite"/>
    </source>
</evidence>
<dbReference type="EC" id="2.7.-.-" evidence="8"/>
<dbReference type="Gene3D" id="3.30.470.160">
    <property type="entry name" value="Inositol polyphosphate kinase"/>
    <property type="match status" value="1"/>
</dbReference>
<dbReference type="AlphaFoldDB" id="A0A267FDR2"/>
<dbReference type="PANTHER" id="PTHR12400">
    <property type="entry name" value="INOSITOL POLYPHOSPHATE KINASE"/>
    <property type="match status" value="1"/>
</dbReference>
<evidence type="ECO:0000256" key="5">
    <source>
        <dbReference type="ARBA" id="ARBA00022840"/>
    </source>
</evidence>
<dbReference type="InterPro" id="IPR038286">
    <property type="entry name" value="IPK_sf"/>
</dbReference>
<evidence type="ECO:0000313" key="11">
    <source>
        <dbReference type="EMBL" id="PAA75440.1"/>
    </source>
</evidence>
<dbReference type="EMBL" id="NIVC01000884">
    <property type="protein sequence ID" value="PAA75440.1"/>
    <property type="molecule type" value="Genomic_DNA"/>
</dbReference>
<feature type="compositionally biased region" description="Low complexity" evidence="9">
    <location>
        <begin position="358"/>
        <end position="369"/>
    </location>
</feature>
<keyword evidence="4 8" id="KW-0418">Kinase</keyword>
<comment type="catalytic activity">
    <reaction evidence="7">
        <text>1D-myo-inositol 1,3,4,6-tetrakisphosphate + ATP = 1D-myo-inositol 1,3,4,5,6-pentakisphosphate + ADP + H(+)</text>
        <dbReference type="Rhea" id="RHEA:12717"/>
        <dbReference type="ChEBI" id="CHEBI:15378"/>
        <dbReference type="ChEBI" id="CHEBI:30616"/>
        <dbReference type="ChEBI" id="CHEBI:57660"/>
        <dbReference type="ChEBI" id="CHEBI:57733"/>
        <dbReference type="ChEBI" id="CHEBI:456216"/>
        <dbReference type="EC" id="2.7.1.140"/>
    </reaction>
</comment>
<dbReference type="GO" id="GO:0005524">
    <property type="term" value="F:ATP binding"/>
    <property type="evidence" value="ECO:0007669"/>
    <property type="project" value="UniProtKB-KW"/>
</dbReference>
<dbReference type="STRING" id="282301.A0A267FDR2"/>
<keyword evidence="12" id="KW-1185">Reference proteome</keyword>
<dbReference type="GO" id="GO:0032958">
    <property type="term" value="P:inositol phosphate biosynthetic process"/>
    <property type="evidence" value="ECO:0007669"/>
    <property type="project" value="InterPro"/>
</dbReference>
<evidence type="ECO:0000256" key="7">
    <source>
        <dbReference type="ARBA" id="ARBA00036525"/>
    </source>
</evidence>
<dbReference type="GO" id="GO:0008440">
    <property type="term" value="F:inositol-1,4,5-trisphosphate 3-kinase activity"/>
    <property type="evidence" value="ECO:0007669"/>
    <property type="project" value="TreeGrafter"/>
</dbReference>
<dbReference type="EMBL" id="NIVC01001170">
    <property type="protein sequence ID" value="PAA71354.1"/>
    <property type="molecule type" value="Genomic_DNA"/>
</dbReference>
<feature type="region of interest" description="Disordered" evidence="9">
    <location>
        <begin position="252"/>
        <end position="378"/>
    </location>
</feature>
<dbReference type="SUPFAM" id="SSF56104">
    <property type="entry name" value="SAICAR synthase-like"/>
    <property type="match status" value="1"/>
</dbReference>
<evidence type="ECO:0000256" key="4">
    <source>
        <dbReference type="ARBA" id="ARBA00022777"/>
    </source>
</evidence>
<evidence type="ECO:0000256" key="6">
    <source>
        <dbReference type="ARBA" id="ARBA00036164"/>
    </source>
</evidence>
<dbReference type="GO" id="GO:0005634">
    <property type="term" value="C:nucleus"/>
    <property type="evidence" value="ECO:0007669"/>
    <property type="project" value="TreeGrafter"/>
</dbReference>
<evidence type="ECO:0000256" key="2">
    <source>
        <dbReference type="ARBA" id="ARBA00022679"/>
    </source>
</evidence>
<reference evidence="10 12" key="1">
    <citation type="submission" date="2017-06" db="EMBL/GenBank/DDBJ databases">
        <title>A platform for efficient transgenesis in Macrostomum lignano, a flatworm model organism for stem cell research.</title>
        <authorList>
            <person name="Berezikov E."/>
        </authorList>
    </citation>
    <scope>NUCLEOTIDE SEQUENCE [LARGE SCALE GENOMIC DNA]</scope>
    <source>
        <strain evidence="10">DV1</strain>
        <tissue evidence="10">Whole organism</tissue>
    </source>
</reference>
<dbReference type="Proteomes" id="UP000215902">
    <property type="component" value="Unassembled WGS sequence"/>
</dbReference>
<gene>
    <name evidence="10" type="ORF">BOX15_Mlig013056g1</name>
    <name evidence="11" type="ORF">BOX15_Mlig013056g3</name>
</gene>
<sequence>MKFFMEPELHLLPKDLSIYEHQVAGHGYSQRCEQNPVKTKPQLLHSHDERCIYKPVQGAPKGDREIQFYREVFNEKVATCRDPDLAELRCLLPTFRGVHIDAATGRRYLRLDDLLADFVQPSVMDLKMGAQSYEPDASERKRSVELAKYEHRARVGFLVTGLRAWRQERQSYEQLGKRHWAKVTPDRLQSDVMPPFLSSVPRGVHRRRAVRQLLNQLERLQAWFERQTLYHFYASSVLLAVESCPAALDDVSSEASSLDDSGSPEIPASPQPQLYGETNATDPSASPAAGNKDSCSSGIQECESAAGNKDSCSSGIQESDGAAGNKDPQLSAHAQRHDIDELSADEAPEAPPKVQFASSPQSQSSIDPSLNSESTSRYSNANNCGRAPIALAAMIDFTHAVPGNGCLDNNYLVGLRSLIELLRNYQFD</sequence>